<accession>A0A9P5LG22</accession>
<comment type="caution">
    <text evidence="3">The sequence shown here is derived from an EMBL/GenBank/DDBJ whole genome shotgun (WGS) entry which is preliminary data.</text>
</comment>
<gene>
    <name evidence="3" type="ORF">G7Z17_g653</name>
</gene>
<keyword evidence="1" id="KW-0547">Nucleotide-binding</keyword>
<dbReference type="PANTHER" id="PTHR14187">
    <property type="entry name" value="ALPHA KINASE/ELONGATION FACTOR 2 KINASE"/>
    <property type="match status" value="1"/>
</dbReference>
<evidence type="ECO:0000256" key="1">
    <source>
        <dbReference type="ARBA" id="ARBA00022741"/>
    </source>
</evidence>
<evidence type="ECO:0000313" key="3">
    <source>
        <dbReference type="EMBL" id="KAF7557450.1"/>
    </source>
</evidence>
<sequence length="342" mass="38015">MSADQITGLYAYFNQELARYDKKNPKEFNWGGELNNQSDGIVGVKLLLDPHQKRPHYLSSKASIKNEIKGLPKSPIQVTADFIGAMHKHAMSEMSKKFSKGYVNLCRKEYVLSVPAVWSDAAKDATLKAAELAGLNPVELIKEPEAAALWTAKKMDRRLHRDDSFIVCDAGGGTVDLISYQVEAALPRLQVKELVPGTGGMAGSLGLNKRFAEAVNDLVGDEQWLALKKSKAFFLAEKQFDREIKKSFHGGEDEEYFVNFPTAKLKDDLDKGLEASTWRMTGDDLKDIFDPLVDDIIRLIGDQGIFLVGGFGSNQYLTERVRNEHPDIDVLQPPDAWAAIAK</sequence>
<dbReference type="EMBL" id="JAANBB010000005">
    <property type="protein sequence ID" value="KAF7557450.1"/>
    <property type="molecule type" value="Genomic_DNA"/>
</dbReference>
<organism evidence="3 4">
    <name type="scientific">Cylindrodendrum hubeiense</name>
    <dbReference type="NCBI Taxonomy" id="595255"/>
    <lineage>
        <taxon>Eukaryota</taxon>
        <taxon>Fungi</taxon>
        <taxon>Dikarya</taxon>
        <taxon>Ascomycota</taxon>
        <taxon>Pezizomycotina</taxon>
        <taxon>Sordariomycetes</taxon>
        <taxon>Hypocreomycetidae</taxon>
        <taxon>Hypocreales</taxon>
        <taxon>Nectriaceae</taxon>
        <taxon>Cylindrodendrum</taxon>
    </lineage>
</organism>
<dbReference type="InterPro" id="IPR013126">
    <property type="entry name" value="Hsp_70_fam"/>
</dbReference>
<dbReference type="InterPro" id="IPR043129">
    <property type="entry name" value="ATPase_NBD"/>
</dbReference>
<dbReference type="Gene3D" id="3.90.640.10">
    <property type="entry name" value="Actin, Chain A, domain 4"/>
    <property type="match status" value="1"/>
</dbReference>
<dbReference type="GO" id="GO:0005524">
    <property type="term" value="F:ATP binding"/>
    <property type="evidence" value="ECO:0007669"/>
    <property type="project" value="UniProtKB-KW"/>
</dbReference>
<dbReference type="Proteomes" id="UP000722485">
    <property type="component" value="Unassembled WGS sequence"/>
</dbReference>
<evidence type="ECO:0000256" key="2">
    <source>
        <dbReference type="ARBA" id="ARBA00022840"/>
    </source>
</evidence>
<dbReference type="Pfam" id="PF00012">
    <property type="entry name" value="HSP70"/>
    <property type="match status" value="1"/>
</dbReference>
<keyword evidence="2" id="KW-0067">ATP-binding</keyword>
<protein>
    <submittedName>
        <fullName evidence="3">Uncharacterized protein</fullName>
    </submittedName>
</protein>
<dbReference type="Gene3D" id="3.30.420.40">
    <property type="match status" value="2"/>
</dbReference>
<evidence type="ECO:0000313" key="4">
    <source>
        <dbReference type="Proteomes" id="UP000722485"/>
    </source>
</evidence>
<dbReference type="SUPFAM" id="SSF53067">
    <property type="entry name" value="Actin-like ATPase domain"/>
    <property type="match status" value="2"/>
</dbReference>
<proteinExistence type="predicted"/>
<dbReference type="GO" id="GO:0140662">
    <property type="term" value="F:ATP-dependent protein folding chaperone"/>
    <property type="evidence" value="ECO:0007669"/>
    <property type="project" value="InterPro"/>
</dbReference>
<name>A0A9P5LG22_9HYPO</name>
<dbReference type="OrthoDB" id="5332281at2759"/>
<keyword evidence="4" id="KW-1185">Reference proteome</keyword>
<dbReference type="PANTHER" id="PTHR14187:SF82">
    <property type="entry name" value="FAMILY CHAPERONE, PUTATIVE (AFU_ORTHOLOGUE AFUA_7G08575)-RELATED"/>
    <property type="match status" value="1"/>
</dbReference>
<reference evidence="3" key="1">
    <citation type="submission" date="2020-03" db="EMBL/GenBank/DDBJ databases">
        <title>Draft Genome Sequence of Cylindrodendrum hubeiense.</title>
        <authorList>
            <person name="Buettner E."/>
            <person name="Kellner H."/>
        </authorList>
    </citation>
    <scope>NUCLEOTIDE SEQUENCE</scope>
    <source>
        <strain evidence="3">IHI 201604</strain>
    </source>
</reference>
<dbReference type="CDD" id="cd10170">
    <property type="entry name" value="ASKHA_NBD_HSP70"/>
    <property type="match status" value="1"/>
</dbReference>
<dbReference type="AlphaFoldDB" id="A0A9P5LG22"/>